<dbReference type="SUPFAM" id="SSF100950">
    <property type="entry name" value="NagB/RpiA/CoA transferase-like"/>
    <property type="match status" value="1"/>
</dbReference>
<reference evidence="4" key="1">
    <citation type="submission" date="2013-08" db="EMBL/GenBank/DDBJ databases">
        <authorList>
            <person name="Mendez C."/>
            <person name="Richter M."/>
            <person name="Ferrer M."/>
            <person name="Sanchez J."/>
        </authorList>
    </citation>
    <scope>NUCLEOTIDE SEQUENCE</scope>
</reference>
<gene>
    <name evidence="4" type="ORF">B1B_11870</name>
</gene>
<dbReference type="PANTHER" id="PTHR11934">
    <property type="entry name" value="RIBOSE-5-PHOSPHATE ISOMERASE"/>
    <property type="match status" value="1"/>
</dbReference>
<keyword evidence="2 4" id="KW-0413">Isomerase</keyword>
<dbReference type="GO" id="GO:0004751">
    <property type="term" value="F:ribose-5-phosphate isomerase activity"/>
    <property type="evidence" value="ECO:0007669"/>
    <property type="project" value="UniProtKB-EC"/>
</dbReference>
<accession>T1B7B5</accession>
<reference evidence="4" key="2">
    <citation type="journal article" date="2014" name="ISME J.">
        <title>Microbial stratification in low pH oxic and suboxic macroscopic growths along an acid mine drainage.</title>
        <authorList>
            <person name="Mendez-Garcia C."/>
            <person name="Mesa V."/>
            <person name="Sprenger R.R."/>
            <person name="Richter M."/>
            <person name="Diez M.S."/>
            <person name="Solano J."/>
            <person name="Bargiela R."/>
            <person name="Golyshina O.V."/>
            <person name="Manteca A."/>
            <person name="Ramos J.L."/>
            <person name="Gallego J.R."/>
            <person name="Llorente I."/>
            <person name="Martins Dos Santos V.A."/>
            <person name="Jensen O.N."/>
            <person name="Pelaez A.I."/>
            <person name="Sanchez J."/>
            <person name="Ferrer M."/>
        </authorList>
    </citation>
    <scope>NUCLEOTIDE SEQUENCE</scope>
</reference>
<organism evidence="4">
    <name type="scientific">mine drainage metagenome</name>
    <dbReference type="NCBI Taxonomy" id="410659"/>
    <lineage>
        <taxon>unclassified sequences</taxon>
        <taxon>metagenomes</taxon>
        <taxon>ecological metagenomes</taxon>
    </lineage>
</organism>
<dbReference type="EC" id="5.3.1.6" evidence="1"/>
<dbReference type="Gene3D" id="3.40.50.1360">
    <property type="match status" value="1"/>
</dbReference>
<comment type="caution">
    <text evidence="4">The sequence shown here is derived from an EMBL/GenBank/DDBJ whole genome shotgun (WGS) entry which is preliminary data.</text>
</comment>
<proteinExistence type="predicted"/>
<dbReference type="EMBL" id="AUZY01007749">
    <property type="protein sequence ID" value="EQD48894.1"/>
    <property type="molecule type" value="Genomic_DNA"/>
</dbReference>
<evidence type="ECO:0000313" key="4">
    <source>
        <dbReference type="EMBL" id="EQD48894.1"/>
    </source>
</evidence>
<dbReference type="InterPro" id="IPR004788">
    <property type="entry name" value="Ribose5P_isomerase_type_A"/>
</dbReference>
<dbReference type="CDD" id="cd01398">
    <property type="entry name" value="RPI_A"/>
    <property type="match status" value="1"/>
</dbReference>
<dbReference type="SUPFAM" id="SSF75445">
    <property type="entry name" value="D-ribose-5-phosphate isomerase (RpiA), lid domain"/>
    <property type="match status" value="1"/>
</dbReference>
<name>T1B7B5_9ZZZZ</name>
<dbReference type="InterPro" id="IPR037171">
    <property type="entry name" value="NagB/RpiA_transferase-like"/>
</dbReference>
<dbReference type="Gene3D" id="3.30.70.260">
    <property type="match status" value="1"/>
</dbReference>
<dbReference type="GO" id="GO:0006014">
    <property type="term" value="P:D-ribose metabolic process"/>
    <property type="evidence" value="ECO:0007669"/>
    <property type="project" value="TreeGrafter"/>
</dbReference>
<feature type="non-terminal residue" evidence="4">
    <location>
        <position position="1"/>
    </location>
</feature>
<protein>
    <recommendedName>
        <fullName evidence="1">ribose-5-phosphate isomerase</fullName>
        <ecNumber evidence="1">5.3.1.6</ecNumber>
    </recommendedName>
    <alternativeName>
        <fullName evidence="3">Phosphoriboisomerase</fullName>
    </alternativeName>
</protein>
<dbReference type="PANTHER" id="PTHR11934:SF0">
    <property type="entry name" value="RIBOSE-5-PHOSPHATE ISOMERASE"/>
    <property type="match status" value="1"/>
</dbReference>
<evidence type="ECO:0000256" key="2">
    <source>
        <dbReference type="ARBA" id="ARBA00023235"/>
    </source>
</evidence>
<dbReference type="GO" id="GO:0005829">
    <property type="term" value="C:cytosol"/>
    <property type="evidence" value="ECO:0007669"/>
    <property type="project" value="TreeGrafter"/>
</dbReference>
<evidence type="ECO:0000256" key="1">
    <source>
        <dbReference type="ARBA" id="ARBA00011959"/>
    </source>
</evidence>
<sequence length="203" mass="21463">TAAWAVRAVAERDPGGALECVASSTATERLAASLGLRVRPLAEDDRFDLMLDGADEVDPALNVTKGGGGALLREKLLATLSREVAILVDPTKLVAALASRHAIPVEVVPFARPSLARRFADAGYRVRLRAGPGAAAFVTDNGNEILDLTPPAPLDDPAGTAARLRAEVGVVETGLFVGLVDRVFVGRSDGSVEERRREPPRRR</sequence>
<dbReference type="AlphaFoldDB" id="T1B7B5"/>
<dbReference type="GO" id="GO:0009052">
    <property type="term" value="P:pentose-phosphate shunt, non-oxidative branch"/>
    <property type="evidence" value="ECO:0007669"/>
    <property type="project" value="InterPro"/>
</dbReference>
<evidence type="ECO:0000256" key="3">
    <source>
        <dbReference type="ARBA" id="ARBA00029734"/>
    </source>
</evidence>
<dbReference type="NCBIfam" id="TIGR00021">
    <property type="entry name" value="rpiA"/>
    <property type="match status" value="1"/>
</dbReference>
<dbReference type="Pfam" id="PF06026">
    <property type="entry name" value="Rib_5-P_isom_A"/>
    <property type="match status" value="1"/>
</dbReference>